<evidence type="ECO:0000313" key="7">
    <source>
        <dbReference type="Proteomes" id="UP000283738"/>
    </source>
</evidence>
<dbReference type="GO" id="GO:0045892">
    <property type="term" value="P:negative regulation of DNA-templated transcription"/>
    <property type="evidence" value="ECO:0007669"/>
    <property type="project" value="InterPro"/>
</dbReference>
<evidence type="ECO:0000256" key="2">
    <source>
        <dbReference type="ARBA" id="ARBA00023015"/>
    </source>
</evidence>
<dbReference type="Gene3D" id="1.10.10.10">
    <property type="entry name" value="Winged helix-like DNA-binding domain superfamily/Winged helix DNA-binding domain"/>
    <property type="match status" value="1"/>
</dbReference>
<keyword evidence="4" id="KW-0804">Transcription</keyword>
<keyword evidence="3" id="KW-0238">DNA-binding</keyword>
<organism evidence="6 8">
    <name type="scientific">Roseburia inulinivorans</name>
    <dbReference type="NCBI Taxonomy" id="360807"/>
    <lineage>
        <taxon>Bacteria</taxon>
        <taxon>Bacillati</taxon>
        <taxon>Bacillota</taxon>
        <taxon>Clostridia</taxon>
        <taxon>Lachnospirales</taxon>
        <taxon>Lachnospiraceae</taxon>
        <taxon>Roseburia</taxon>
    </lineage>
</organism>
<reference evidence="7 8" key="1">
    <citation type="submission" date="2018-08" db="EMBL/GenBank/DDBJ databases">
        <title>A genome reference for cultivated species of the human gut microbiota.</title>
        <authorList>
            <person name="Zou Y."/>
            <person name="Xue W."/>
            <person name="Luo G."/>
        </authorList>
    </citation>
    <scope>NUCLEOTIDE SEQUENCE [LARGE SCALE GENOMIC DNA]</scope>
    <source>
        <strain evidence="6 8">AF24-4</strain>
        <strain evidence="5 7">AF28-15</strain>
    </source>
</reference>
<accession>A0A3R5ZT11</accession>
<dbReference type="AlphaFoldDB" id="A0A3R5ZT11"/>
<sequence length="133" mass="15509">MIQEEKKMNAKQLTAAETIVMKCIWDADHEMSLAEIVKNANEGYGKEWKPQTVSTYLAKLCIKNYIQMKRAGRTITYEILITEEDYKSEQAREFVAFWNNGSLKQFITAFYKDEPASKAEIEELRKAIEELEE</sequence>
<gene>
    <name evidence="6" type="ORF">DWY29_02010</name>
    <name evidence="5" type="ORF">DWY96_06035</name>
</gene>
<evidence type="ECO:0000256" key="3">
    <source>
        <dbReference type="ARBA" id="ARBA00023125"/>
    </source>
</evidence>
<dbReference type="EMBL" id="QRUN01000002">
    <property type="protein sequence ID" value="RGR70700.1"/>
    <property type="molecule type" value="Genomic_DNA"/>
</dbReference>
<proteinExistence type="inferred from homology"/>
<evidence type="ECO:0000313" key="8">
    <source>
        <dbReference type="Proteomes" id="UP000285820"/>
    </source>
</evidence>
<dbReference type="Proteomes" id="UP000283738">
    <property type="component" value="Unassembled WGS sequence"/>
</dbReference>
<evidence type="ECO:0000256" key="4">
    <source>
        <dbReference type="ARBA" id="ARBA00023163"/>
    </source>
</evidence>
<dbReference type="Proteomes" id="UP000285820">
    <property type="component" value="Unassembled WGS sequence"/>
</dbReference>
<dbReference type="GO" id="GO:0003677">
    <property type="term" value="F:DNA binding"/>
    <property type="evidence" value="ECO:0007669"/>
    <property type="project" value="UniProtKB-KW"/>
</dbReference>
<evidence type="ECO:0000313" key="5">
    <source>
        <dbReference type="EMBL" id="RGQ51070.1"/>
    </source>
</evidence>
<dbReference type="Pfam" id="PF03965">
    <property type="entry name" value="Penicillinase_R"/>
    <property type="match status" value="1"/>
</dbReference>
<dbReference type="SUPFAM" id="SSF46785">
    <property type="entry name" value="Winged helix' DNA-binding domain"/>
    <property type="match status" value="1"/>
</dbReference>
<name>A0A3R5ZT11_9FIRM</name>
<dbReference type="InterPro" id="IPR036390">
    <property type="entry name" value="WH_DNA-bd_sf"/>
</dbReference>
<protein>
    <recommendedName>
        <fullName evidence="9">BlaI/MecI/CopY family transcriptional regulator</fullName>
    </recommendedName>
</protein>
<evidence type="ECO:0000313" key="6">
    <source>
        <dbReference type="EMBL" id="RGR70700.1"/>
    </source>
</evidence>
<dbReference type="InterPro" id="IPR036388">
    <property type="entry name" value="WH-like_DNA-bd_sf"/>
</dbReference>
<keyword evidence="2" id="KW-0805">Transcription regulation</keyword>
<comment type="similarity">
    <text evidence="1">Belongs to the BlaI transcriptional regulatory family.</text>
</comment>
<dbReference type="EMBL" id="QRTF01000010">
    <property type="protein sequence ID" value="RGQ51070.1"/>
    <property type="molecule type" value="Genomic_DNA"/>
</dbReference>
<dbReference type="Gene3D" id="1.10.4040.10">
    <property type="entry name" value="Penicillinase repressor domain"/>
    <property type="match status" value="1"/>
</dbReference>
<evidence type="ECO:0000256" key="1">
    <source>
        <dbReference type="ARBA" id="ARBA00011046"/>
    </source>
</evidence>
<dbReference type="InterPro" id="IPR005650">
    <property type="entry name" value="BlaI_family"/>
</dbReference>
<evidence type="ECO:0008006" key="9">
    <source>
        <dbReference type="Google" id="ProtNLM"/>
    </source>
</evidence>
<comment type="caution">
    <text evidence="6">The sequence shown here is derived from an EMBL/GenBank/DDBJ whole genome shotgun (WGS) entry which is preliminary data.</text>
</comment>
<dbReference type="PIRSF" id="PIRSF019455">
    <property type="entry name" value="CopR_AtkY"/>
    <property type="match status" value="1"/>
</dbReference>